<organism evidence="9 10">
    <name type="scientific">Podila minutissima</name>
    <dbReference type="NCBI Taxonomy" id="64525"/>
    <lineage>
        <taxon>Eukaryota</taxon>
        <taxon>Fungi</taxon>
        <taxon>Fungi incertae sedis</taxon>
        <taxon>Mucoromycota</taxon>
        <taxon>Mortierellomycotina</taxon>
        <taxon>Mortierellomycetes</taxon>
        <taxon>Mortierellales</taxon>
        <taxon>Mortierellaceae</taxon>
        <taxon>Podila</taxon>
    </lineage>
</organism>
<feature type="region of interest" description="Disordered" evidence="6">
    <location>
        <begin position="543"/>
        <end position="610"/>
    </location>
</feature>
<dbReference type="CDD" id="cd17330">
    <property type="entry name" value="MFS_SLC46_TetA_like"/>
    <property type="match status" value="1"/>
</dbReference>
<dbReference type="Pfam" id="PF07690">
    <property type="entry name" value="MFS_1"/>
    <property type="match status" value="1"/>
</dbReference>
<dbReference type="PANTHER" id="PTHR23504">
    <property type="entry name" value="MAJOR FACILITATOR SUPERFAMILY DOMAIN-CONTAINING PROTEIN 10"/>
    <property type="match status" value="1"/>
</dbReference>
<dbReference type="Gene3D" id="1.20.1250.20">
    <property type="entry name" value="MFS general substrate transporter like domains"/>
    <property type="match status" value="2"/>
</dbReference>
<protein>
    <recommendedName>
        <fullName evidence="8">Major facilitator superfamily (MFS) profile domain-containing protein</fullName>
    </recommendedName>
</protein>
<feature type="domain" description="Major facilitator superfamily (MFS) profile" evidence="8">
    <location>
        <begin position="237"/>
        <end position="923"/>
    </location>
</feature>
<dbReference type="PANTHER" id="PTHR23504:SF15">
    <property type="entry name" value="MAJOR FACILITATOR SUPERFAMILY (MFS) PROFILE DOMAIN-CONTAINING PROTEIN"/>
    <property type="match status" value="1"/>
</dbReference>
<keyword evidence="2" id="KW-0813">Transport</keyword>
<proteinExistence type="predicted"/>
<evidence type="ECO:0000313" key="10">
    <source>
        <dbReference type="Proteomes" id="UP000696485"/>
    </source>
</evidence>
<evidence type="ECO:0000256" key="6">
    <source>
        <dbReference type="SAM" id="MobiDB-lite"/>
    </source>
</evidence>
<feature type="transmembrane region" description="Helical" evidence="7">
    <location>
        <begin position="270"/>
        <end position="292"/>
    </location>
</feature>
<dbReference type="Proteomes" id="UP000696485">
    <property type="component" value="Unassembled WGS sequence"/>
</dbReference>
<evidence type="ECO:0000259" key="8">
    <source>
        <dbReference type="PROSITE" id="PS50850"/>
    </source>
</evidence>
<accession>A0A9P5SX85</accession>
<keyword evidence="5 7" id="KW-0472">Membrane</keyword>
<feature type="compositionally biased region" description="Low complexity" evidence="6">
    <location>
        <begin position="26"/>
        <end position="43"/>
    </location>
</feature>
<name>A0A9P5SX85_9FUNG</name>
<comment type="subcellular location">
    <subcellularLocation>
        <location evidence="1">Membrane</location>
        <topology evidence="1">Multi-pass membrane protein</topology>
    </subcellularLocation>
</comment>
<dbReference type="AlphaFoldDB" id="A0A9P5SX85"/>
<feature type="transmembrane region" description="Helical" evidence="7">
    <location>
        <begin position="708"/>
        <end position="729"/>
    </location>
</feature>
<feature type="transmembrane region" description="Helical" evidence="7">
    <location>
        <begin position="897"/>
        <end position="918"/>
    </location>
</feature>
<feature type="transmembrane region" description="Helical" evidence="7">
    <location>
        <begin position="405"/>
        <end position="427"/>
    </location>
</feature>
<gene>
    <name evidence="9" type="ORF">BG006_004148</name>
</gene>
<feature type="region of interest" description="Disordered" evidence="6">
    <location>
        <begin position="16"/>
        <end position="54"/>
    </location>
</feature>
<feature type="compositionally biased region" description="Polar residues" evidence="6">
    <location>
        <begin position="561"/>
        <end position="577"/>
    </location>
</feature>
<feature type="transmembrane region" description="Helical" evidence="7">
    <location>
        <begin position="304"/>
        <end position="321"/>
    </location>
</feature>
<feature type="transmembrane region" description="Helical" evidence="7">
    <location>
        <begin position="238"/>
        <end position="258"/>
    </location>
</feature>
<dbReference type="InterPro" id="IPR036259">
    <property type="entry name" value="MFS_trans_sf"/>
</dbReference>
<feature type="compositionally biased region" description="Low complexity" evidence="6">
    <location>
        <begin position="129"/>
        <end position="141"/>
    </location>
</feature>
<keyword evidence="10" id="KW-1185">Reference proteome</keyword>
<evidence type="ECO:0000256" key="3">
    <source>
        <dbReference type="ARBA" id="ARBA00022692"/>
    </source>
</evidence>
<dbReference type="EMBL" id="JAAAUY010000023">
    <property type="protein sequence ID" value="KAF9337545.1"/>
    <property type="molecule type" value="Genomic_DNA"/>
</dbReference>
<dbReference type="InterPro" id="IPR011701">
    <property type="entry name" value="MFS"/>
</dbReference>
<dbReference type="SUPFAM" id="SSF103473">
    <property type="entry name" value="MFS general substrate transporter"/>
    <property type="match status" value="1"/>
</dbReference>
<sequence length="927" mass="102135">MDPSLQEFYCISRSASQQRPFSQIITTSQRPSSRTSSRHPSTAHTRERPASASAHAWSNYHPLSVPSIAQISMQQPLSLSENVQDAFNDRGGRRRHHTAGNADHFPQCDFGATLRNTSADDPLQSDPLQSYRQPQSSYRSSTCSNFRPNDPYALDDDGAPNPDFSREEQLEDLDGFGRHSSGQEADQQRPINCGDTGDEEGDEGAPFTGQDHLMYDSSDAYDSNSVPTKPTPLPKVPLFVLSVVIFSEPLTSTILFPFVDFGITENEDEIGFFCGLIASSFFFAQFCTSIFWGYMSDRYGRRPILLLGLIGSTIASLFFGLSKSLAWAIVSRSMCGLLNGNVGVAKSMLGEIADPSNQSQAFGVFGFAWGIGMIVGPVLGGYLANPAKNFPETFGDWQFFIEYPYFLPCLVAASGGVIGFIVGYFFLEETRGKKKHNIAGGDIQGNSRDDRDFVIKYATECPSIDTLNYSAEDVQDANNDIDAHLTNLKPRPSVSISGNDGPLSLNELDLERQPLMLPPSAPQPQIKFTDRRISQYGSMATLATEPNISPTPSPYAEPPRQFSTVSARSTLSRSTAPSRPRVVRHDRQDSATDYRSSYQHFERPRSAAGQHSIYSYSRPLSSGGLLSTADSITYRQIESIPADAQSLSFYGYIADPSLDSSHGIRGLEAGQRGRMSQATSQIFLLPPDPANKDPNAPMQLLVVQTEAGLSPLSITTIVAYSMLALHSIVFEEVYTLFAVTPLASHGLGWNAMQLSTSLASMGLVQLFLQFVLYPKLERRFSAVWLFRCAQLLYTCIYLTFPMIRAFLTDENEPETGGQIARVRYTVLLVLVFKYLCSVLSYTSVMLMINNSSPPHLLGTVNGIGQTSASFMRAFGPALGGILWAWSLSNKLSFPFNYFFVFFMMGTIAILGFIHSFSIPRDLGQKRL</sequence>
<keyword evidence="3 7" id="KW-0812">Transmembrane</keyword>
<evidence type="ECO:0000256" key="4">
    <source>
        <dbReference type="ARBA" id="ARBA00022989"/>
    </source>
</evidence>
<dbReference type="InterPro" id="IPR020846">
    <property type="entry name" value="MFS_dom"/>
</dbReference>
<feature type="compositionally biased region" description="Polar residues" evidence="6">
    <location>
        <begin position="16"/>
        <end position="25"/>
    </location>
</feature>
<feature type="transmembrane region" description="Helical" evidence="7">
    <location>
        <begin position="749"/>
        <end position="772"/>
    </location>
</feature>
<dbReference type="GO" id="GO:0022857">
    <property type="term" value="F:transmembrane transporter activity"/>
    <property type="evidence" value="ECO:0007669"/>
    <property type="project" value="InterPro"/>
</dbReference>
<feature type="region of interest" description="Disordered" evidence="6">
    <location>
        <begin position="88"/>
        <end position="213"/>
    </location>
</feature>
<evidence type="ECO:0000313" key="9">
    <source>
        <dbReference type="EMBL" id="KAF9337545.1"/>
    </source>
</evidence>
<dbReference type="InterPro" id="IPR001958">
    <property type="entry name" value="Tet-R_TetA/multi-R_MdtG-like"/>
</dbReference>
<feature type="transmembrane region" description="Helical" evidence="7">
    <location>
        <begin position="361"/>
        <end position="385"/>
    </location>
</feature>
<comment type="caution">
    <text evidence="9">The sequence shown here is derived from an EMBL/GenBank/DDBJ whole genome shotgun (WGS) entry which is preliminary data.</text>
</comment>
<evidence type="ECO:0000256" key="2">
    <source>
        <dbReference type="ARBA" id="ARBA00022448"/>
    </source>
</evidence>
<feature type="transmembrane region" description="Helical" evidence="7">
    <location>
        <begin position="827"/>
        <end position="848"/>
    </location>
</feature>
<evidence type="ECO:0000256" key="1">
    <source>
        <dbReference type="ARBA" id="ARBA00004141"/>
    </source>
</evidence>
<reference evidence="9" key="1">
    <citation type="journal article" date="2020" name="Fungal Divers.">
        <title>Resolving the Mortierellaceae phylogeny through synthesis of multi-gene phylogenetics and phylogenomics.</title>
        <authorList>
            <person name="Vandepol N."/>
            <person name="Liber J."/>
            <person name="Desiro A."/>
            <person name="Na H."/>
            <person name="Kennedy M."/>
            <person name="Barry K."/>
            <person name="Grigoriev I.V."/>
            <person name="Miller A.N."/>
            <person name="O'Donnell K."/>
            <person name="Stajich J.E."/>
            <person name="Bonito G."/>
        </authorList>
    </citation>
    <scope>NUCLEOTIDE SEQUENCE</scope>
    <source>
        <strain evidence="9">NVP1</strain>
    </source>
</reference>
<feature type="transmembrane region" description="Helical" evidence="7">
    <location>
        <begin position="869"/>
        <end position="885"/>
    </location>
</feature>
<dbReference type="GO" id="GO:0016020">
    <property type="term" value="C:membrane"/>
    <property type="evidence" value="ECO:0007669"/>
    <property type="project" value="UniProtKB-SubCell"/>
</dbReference>
<dbReference type="PROSITE" id="PS50850">
    <property type="entry name" value="MFS"/>
    <property type="match status" value="1"/>
</dbReference>
<evidence type="ECO:0000256" key="7">
    <source>
        <dbReference type="SAM" id="Phobius"/>
    </source>
</evidence>
<dbReference type="PRINTS" id="PR01035">
    <property type="entry name" value="TCRTETA"/>
</dbReference>
<evidence type="ECO:0000256" key="5">
    <source>
        <dbReference type="ARBA" id="ARBA00023136"/>
    </source>
</evidence>
<feature type="compositionally biased region" description="Basic and acidic residues" evidence="6">
    <location>
        <begin position="583"/>
        <end position="592"/>
    </location>
</feature>
<keyword evidence="4 7" id="KW-1133">Transmembrane helix</keyword>